<dbReference type="PATRIC" id="fig|13690.10.peg.3780"/>
<comment type="caution">
    <text evidence="1">The sequence shown here is derived from an EMBL/GenBank/DDBJ whole genome shotgun (WGS) entry which is preliminary data.</text>
</comment>
<proteinExistence type="predicted"/>
<reference evidence="1 2" key="1">
    <citation type="submission" date="2014-03" db="EMBL/GenBank/DDBJ databases">
        <title>Genome sequence of Sphingobium yanoikuyae B1.</title>
        <authorList>
            <person name="Gan H.M."/>
            <person name="Gan H.Y."/>
            <person name="Savka M.A."/>
        </authorList>
    </citation>
    <scope>NUCLEOTIDE SEQUENCE [LARGE SCALE GENOMIC DNA]</scope>
    <source>
        <strain evidence="1 2">B1</strain>
    </source>
</reference>
<dbReference type="AlphaFoldDB" id="A0A084EGV1"/>
<dbReference type="RefSeq" id="WP_037521422.1">
    <property type="nucleotide sequence ID" value="NZ_JGVR01000024.1"/>
</dbReference>
<sequence>MRDRNEIVRERQSAIRRELDRRGIALKVVAMDAEISYSSIASYFPLPGGERPAMIPMGVVYALAEARAIPDDLLSLLLPVGCLMVRAPEDIDHDEMERVARDYLAAKGAAHHPDSPGGREISACEDDALDAKAARLRAVAA</sequence>
<protein>
    <submittedName>
        <fullName evidence="1">Uncharacterized protein</fullName>
    </submittedName>
</protein>
<organism evidence="1 2">
    <name type="scientific">Sphingobium yanoikuyae</name>
    <name type="common">Sphingomonas yanoikuyae</name>
    <dbReference type="NCBI Taxonomy" id="13690"/>
    <lineage>
        <taxon>Bacteria</taxon>
        <taxon>Pseudomonadati</taxon>
        <taxon>Pseudomonadota</taxon>
        <taxon>Alphaproteobacteria</taxon>
        <taxon>Sphingomonadales</taxon>
        <taxon>Sphingomonadaceae</taxon>
        <taxon>Sphingobium</taxon>
    </lineage>
</organism>
<evidence type="ECO:0000313" key="2">
    <source>
        <dbReference type="Proteomes" id="UP000028534"/>
    </source>
</evidence>
<accession>A0A084EGV1</accession>
<dbReference type="EMBL" id="JGVR01000024">
    <property type="protein sequence ID" value="KEZ17193.1"/>
    <property type="molecule type" value="Genomic_DNA"/>
</dbReference>
<evidence type="ECO:0000313" key="1">
    <source>
        <dbReference type="EMBL" id="KEZ17193.1"/>
    </source>
</evidence>
<name>A0A084EGV1_SPHYA</name>
<gene>
    <name evidence="1" type="ORF">CP98_03691</name>
</gene>
<dbReference type="eggNOG" id="ENOG5031C7Q">
    <property type="taxonomic scope" value="Bacteria"/>
</dbReference>
<dbReference type="Proteomes" id="UP000028534">
    <property type="component" value="Unassembled WGS sequence"/>
</dbReference>